<dbReference type="EMBL" id="JBBPBM010001783">
    <property type="protein sequence ID" value="KAK8482002.1"/>
    <property type="molecule type" value="Genomic_DNA"/>
</dbReference>
<reference evidence="1 2" key="1">
    <citation type="journal article" date="2024" name="G3 (Bethesda)">
        <title>Genome assembly of Hibiscus sabdariffa L. provides insights into metabolisms of medicinal natural products.</title>
        <authorList>
            <person name="Kim T."/>
        </authorList>
    </citation>
    <scope>NUCLEOTIDE SEQUENCE [LARGE SCALE GENOMIC DNA]</scope>
    <source>
        <strain evidence="1">TK-2024</strain>
        <tissue evidence="1">Old leaves</tissue>
    </source>
</reference>
<organism evidence="1 2">
    <name type="scientific">Hibiscus sabdariffa</name>
    <name type="common">roselle</name>
    <dbReference type="NCBI Taxonomy" id="183260"/>
    <lineage>
        <taxon>Eukaryota</taxon>
        <taxon>Viridiplantae</taxon>
        <taxon>Streptophyta</taxon>
        <taxon>Embryophyta</taxon>
        <taxon>Tracheophyta</taxon>
        <taxon>Spermatophyta</taxon>
        <taxon>Magnoliopsida</taxon>
        <taxon>eudicotyledons</taxon>
        <taxon>Gunneridae</taxon>
        <taxon>Pentapetalae</taxon>
        <taxon>rosids</taxon>
        <taxon>malvids</taxon>
        <taxon>Malvales</taxon>
        <taxon>Malvaceae</taxon>
        <taxon>Malvoideae</taxon>
        <taxon>Hibiscus</taxon>
    </lineage>
</organism>
<keyword evidence="2" id="KW-1185">Reference proteome</keyword>
<dbReference type="InterPro" id="IPR007750">
    <property type="entry name" value="DUF674"/>
</dbReference>
<protein>
    <submittedName>
        <fullName evidence="1">Uncharacterized protein</fullName>
    </submittedName>
</protein>
<proteinExistence type="predicted"/>
<gene>
    <name evidence="1" type="ORF">V6N12_010268</name>
</gene>
<comment type="caution">
    <text evidence="1">The sequence shown here is derived from an EMBL/GenBank/DDBJ whole genome shotgun (WGS) entry which is preliminary data.</text>
</comment>
<accession>A0ABR1ZN03</accession>
<name>A0ABR1ZN03_9ROSI</name>
<dbReference type="Pfam" id="PF05056">
    <property type="entry name" value="DUF674"/>
    <property type="match status" value="1"/>
</dbReference>
<sequence>MASPTPTTVNLKLLIHTKSQRLLFAEAGKDFVDFLFSIMSLLLGKQATAGCIGNIYESIENLGNSYMLSEAEKDILLKPLAFNYGAYEPLLILVAGHATAGVRRFLRVC</sequence>
<dbReference type="PANTHER" id="PTHR33103">
    <property type="entry name" value="OS01G0153900 PROTEIN"/>
    <property type="match status" value="1"/>
</dbReference>
<evidence type="ECO:0000313" key="1">
    <source>
        <dbReference type="EMBL" id="KAK8482002.1"/>
    </source>
</evidence>
<dbReference type="PANTHER" id="PTHR33103:SF110">
    <property type="entry name" value="DUF674 FAMILY PROTEIN"/>
    <property type="match status" value="1"/>
</dbReference>
<evidence type="ECO:0000313" key="2">
    <source>
        <dbReference type="Proteomes" id="UP001472677"/>
    </source>
</evidence>
<dbReference type="Proteomes" id="UP001472677">
    <property type="component" value="Unassembled WGS sequence"/>
</dbReference>